<accession>A0A162ADW0</accession>
<protein>
    <submittedName>
        <fullName evidence="2">Uncharacterized protein</fullName>
    </submittedName>
</protein>
<keyword evidence="1" id="KW-1133">Transmembrane helix</keyword>
<organism evidence="2 3">
    <name type="scientific">Pseudoalteromonas luteoviolacea H33</name>
    <dbReference type="NCBI Taxonomy" id="1365251"/>
    <lineage>
        <taxon>Bacteria</taxon>
        <taxon>Pseudomonadati</taxon>
        <taxon>Pseudomonadota</taxon>
        <taxon>Gammaproteobacteria</taxon>
        <taxon>Alteromonadales</taxon>
        <taxon>Pseudoalteromonadaceae</taxon>
        <taxon>Pseudoalteromonas</taxon>
    </lineage>
</organism>
<dbReference type="Proteomes" id="UP000076503">
    <property type="component" value="Unassembled WGS sequence"/>
</dbReference>
<keyword evidence="1" id="KW-0812">Transmembrane</keyword>
<proteinExistence type="predicted"/>
<feature type="transmembrane region" description="Helical" evidence="1">
    <location>
        <begin position="142"/>
        <end position="162"/>
    </location>
</feature>
<feature type="transmembrane region" description="Helical" evidence="1">
    <location>
        <begin position="79"/>
        <end position="97"/>
    </location>
</feature>
<gene>
    <name evidence="2" type="ORF">N476_22225</name>
</gene>
<dbReference type="AlphaFoldDB" id="A0A162ADW0"/>
<evidence type="ECO:0000313" key="3">
    <source>
        <dbReference type="Proteomes" id="UP000076503"/>
    </source>
</evidence>
<name>A0A162ADW0_9GAMM</name>
<reference evidence="2 3" key="1">
    <citation type="submission" date="2013-07" db="EMBL/GenBank/DDBJ databases">
        <title>Comparative Genomic and Metabolomic Analysis of Twelve Strains of Pseudoalteromonas luteoviolacea.</title>
        <authorList>
            <person name="Vynne N.G."/>
            <person name="Mansson M."/>
            <person name="Gram L."/>
        </authorList>
    </citation>
    <scope>NUCLEOTIDE SEQUENCE [LARGE SCALE GENOMIC DNA]</scope>
    <source>
        <strain evidence="2 3">H33</strain>
    </source>
</reference>
<sequence>MNTSDFVDYLNSVAFHKAFISVLDDSLTLIAFLACILYVFLQDKQALRYSALCLAFWVIGAFTFQPIVNFDDAKIYRYILWALNDVIFIAIVAYWALKDKMYMWQSIMVQLVVLPAPILQLFRLVDRHLMDLSYSTYLYKSVLPIVNTVTIVLCFVPLLWHFGQKLKWKDSSLKS</sequence>
<evidence type="ECO:0000313" key="2">
    <source>
        <dbReference type="EMBL" id="KZN48173.1"/>
    </source>
</evidence>
<feature type="transmembrane region" description="Helical" evidence="1">
    <location>
        <begin position="104"/>
        <end position="122"/>
    </location>
</feature>
<keyword evidence="1" id="KW-0472">Membrane</keyword>
<evidence type="ECO:0000256" key="1">
    <source>
        <dbReference type="SAM" id="Phobius"/>
    </source>
</evidence>
<feature type="transmembrane region" description="Helical" evidence="1">
    <location>
        <begin position="20"/>
        <end position="40"/>
    </location>
</feature>
<comment type="caution">
    <text evidence="2">The sequence shown here is derived from an EMBL/GenBank/DDBJ whole genome shotgun (WGS) entry which is preliminary data.</text>
</comment>
<dbReference type="EMBL" id="AUXZ01000093">
    <property type="protein sequence ID" value="KZN48173.1"/>
    <property type="molecule type" value="Genomic_DNA"/>
</dbReference>
<dbReference type="PATRIC" id="fig|1365251.3.peg.3914"/>
<feature type="transmembrane region" description="Helical" evidence="1">
    <location>
        <begin position="47"/>
        <end position="67"/>
    </location>
</feature>
<dbReference type="RefSeq" id="WP_231098136.1">
    <property type="nucleotide sequence ID" value="NZ_AUXZ01000093.1"/>
</dbReference>